<dbReference type="SMART" id="SM00220">
    <property type="entry name" value="S_TKc"/>
    <property type="match status" value="1"/>
</dbReference>
<dbReference type="GO" id="GO:0004674">
    <property type="term" value="F:protein serine/threonine kinase activity"/>
    <property type="evidence" value="ECO:0007669"/>
    <property type="project" value="UniProtKB-KW"/>
</dbReference>
<accession>A0A1L1PNZ7</accession>
<dbReference type="GO" id="GO:0005524">
    <property type="term" value="F:ATP binding"/>
    <property type="evidence" value="ECO:0007669"/>
    <property type="project" value="UniProtKB-KW"/>
</dbReference>
<organism evidence="6 7">
    <name type="scientific">Hydrogenophaga intermedia</name>
    <dbReference type="NCBI Taxonomy" id="65786"/>
    <lineage>
        <taxon>Bacteria</taxon>
        <taxon>Pseudomonadati</taxon>
        <taxon>Pseudomonadota</taxon>
        <taxon>Betaproteobacteria</taxon>
        <taxon>Burkholderiales</taxon>
        <taxon>Comamonadaceae</taxon>
        <taxon>Hydrogenophaga</taxon>
    </lineage>
</organism>
<dbReference type="EMBL" id="CCAE010000087">
    <property type="protein sequence ID" value="CDN90494.1"/>
    <property type="molecule type" value="Genomic_DNA"/>
</dbReference>
<evidence type="ECO:0000313" key="6">
    <source>
        <dbReference type="EMBL" id="CDN90494.1"/>
    </source>
</evidence>
<dbReference type="AlphaFoldDB" id="A0A1L1PNZ7"/>
<dbReference type="Pfam" id="PF00069">
    <property type="entry name" value="Pkinase"/>
    <property type="match status" value="1"/>
</dbReference>
<feature type="domain" description="Protein kinase" evidence="5">
    <location>
        <begin position="126"/>
        <end position="453"/>
    </location>
</feature>
<name>A0A1L1PNZ7_HYDIT</name>
<dbReference type="PANTHER" id="PTHR43289:SF6">
    <property type="entry name" value="SERINE_THREONINE-PROTEIN KINASE NEKL-3"/>
    <property type="match status" value="1"/>
</dbReference>
<keyword evidence="6" id="KW-0723">Serine/threonine-protein kinase</keyword>
<dbReference type="SUPFAM" id="SSF56112">
    <property type="entry name" value="Protein kinase-like (PK-like)"/>
    <property type="match status" value="2"/>
</dbReference>
<keyword evidence="3 6" id="KW-0418">Kinase</keyword>
<keyword evidence="7" id="KW-1185">Reference proteome</keyword>
<dbReference type="Proteomes" id="UP000028878">
    <property type="component" value="Unassembled WGS sequence"/>
</dbReference>
<dbReference type="Gene3D" id="1.10.510.10">
    <property type="entry name" value="Transferase(Phosphotransferase) domain 1"/>
    <property type="match status" value="1"/>
</dbReference>
<evidence type="ECO:0000256" key="1">
    <source>
        <dbReference type="ARBA" id="ARBA00022679"/>
    </source>
</evidence>
<evidence type="ECO:0000259" key="5">
    <source>
        <dbReference type="PROSITE" id="PS50011"/>
    </source>
</evidence>
<dbReference type="RefSeq" id="WP_035624554.1">
    <property type="nucleotide sequence ID" value="NZ_CCAE010000087.1"/>
</dbReference>
<reference evidence="7" key="1">
    <citation type="submission" date="2014-11" db="EMBL/GenBank/DDBJ databases">
        <title>Draft genome sequence of Hydrogenophaga intermedia S1.</title>
        <authorList>
            <person name="Gan H.M."/>
            <person name="Chew T.H."/>
            <person name="Stolz A."/>
        </authorList>
    </citation>
    <scope>NUCLEOTIDE SEQUENCE [LARGE SCALE GENOMIC DNA]</scope>
    <source>
        <strain evidence="7">S1</strain>
    </source>
</reference>
<protein>
    <submittedName>
        <fullName evidence="6">Serine/threonine protein kinase with Chase2 sensor</fullName>
    </submittedName>
</protein>
<dbReference type="InterPro" id="IPR000719">
    <property type="entry name" value="Prot_kinase_dom"/>
</dbReference>
<evidence type="ECO:0000256" key="3">
    <source>
        <dbReference type="ARBA" id="ARBA00022777"/>
    </source>
</evidence>
<proteinExistence type="predicted"/>
<gene>
    <name evidence="6" type="ORF">BN948_04939</name>
</gene>
<dbReference type="PANTHER" id="PTHR43289">
    <property type="entry name" value="MITOGEN-ACTIVATED PROTEIN KINASE KINASE KINASE 20-RELATED"/>
    <property type="match status" value="1"/>
</dbReference>
<evidence type="ECO:0000256" key="2">
    <source>
        <dbReference type="ARBA" id="ARBA00022741"/>
    </source>
</evidence>
<evidence type="ECO:0000313" key="7">
    <source>
        <dbReference type="Proteomes" id="UP000028878"/>
    </source>
</evidence>
<dbReference type="PROSITE" id="PS00108">
    <property type="entry name" value="PROTEIN_KINASE_ST"/>
    <property type="match status" value="1"/>
</dbReference>
<dbReference type="PROSITE" id="PS50011">
    <property type="entry name" value="PROTEIN_KINASE_DOM"/>
    <property type="match status" value="1"/>
</dbReference>
<keyword evidence="2" id="KW-0547">Nucleotide-binding</keyword>
<dbReference type="InterPro" id="IPR011009">
    <property type="entry name" value="Kinase-like_dom_sf"/>
</dbReference>
<evidence type="ECO:0000256" key="4">
    <source>
        <dbReference type="ARBA" id="ARBA00022840"/>
    </source>
</evidence>
<sequence length="477" mass="52819">MGIKVDIRNGSFGQLQQLIQEGGRIRSKKDGGEFVVYATPKRSSNRLNRLLDHCTGNTSTKRQHVLQSMQAICARHGIDFAQEMRNCGMSPYDLNKVLAGKGDLKGEHLKKALAHFVEIGNKMFTIDLDKPLGTGANAEVFQAHHGDERIAVRRMLSPNDGLRREVTTHSLAARKSVGDERSLVLPTHGEVVLAGDGTCYQAMSLALGSGEGSIRRNRKADTVAVLFSRKQNEPLTPPQIQRIKENRRPLQQGFLDRQARDPAVRVTVGDWSEAVERVGRRGLAHRDIKPENFLLGADGRYQISDFGTAGAENSLFQSTAGGKNFELTGNANDYAKSPEWLRNEAGDSIARFAVGTKDDSFSLGVATWQLLSGGRFPFDGTDAQPDKALNGYAYMQNVLAYADSGQSFSDWYESRHPGLRIPQEWRAYLDASLHADPDQRASAEQLRDLVPRFDQQAEVDEAAVRQTMLEKARRGRT</sequence>
<keyword evidence="4" id="KW-0067">ATP-binding</keyword>
<keyword evidence="1" id="KW-0808">Transferase</keyword>
<dbReference type="InterPro" id="IPR008271">
    <property type="entry name" value="Ser/Thr_kinase_AS"/>
</dbReference>